<dbReference type="SUPFAM" id="SSF53448">
    <property type="entry name" value="Nucleotide-diphospho-sugar transferases"/>
    <property type="match status" value="1"/>
</dbReference>
<dbReference type="UniPathway" id="UPA00113">
    <property type="reaction ID" value="UER00532"/>
</dbReference>
<gene>
    <name evidence="13" type="ORF">Dform_01834</name>
</gene>
<dbReference type="KEGG" id="dfo:Dform_01834"/>
<evidence type="ECO:0000256" key="9">
    <source>
        <dbReference type="ARBA" id="ARBA00048247"/>
    </source>
</evidence>
<comment type="catalytic activity">
    <reaction evidence="9">
        <text>alpha-D-glucosamine 1-phosphate + acetyl-CoA = N-acetyl-alpha-D-glucosamine 1-phosphate + CoA + H(+)</text>
        <dbReference type="Rhea" id="RHEA:13725"/>
        <dbReference type="ChEBI" id="CHEBI:15378"/>
        <dbReference type="ChEBI" id="CHEBI:57287"/>
        <dbReference type="ChEBI" id="CHEBI:57288"/>
        <dbReference type="ChEBI" id="CHEBI:57776"/>
        <dbReference type="ChEBI" id="CHEBI:58516"/>
        <dbReference type="EC" id="2.3.1.157"/>
    </reaction>
</comment>
<protein>
    <submittedName>
        <fullName evidence="13">Bifunctional UDP-N-acetylglucosamine pyrophosphorylase / Glucosamine-1-phosphate N-acetyltransferase</fullName>
        <ecNumber evidence="13">2.3.1.157</ecNumber>
        <ecNumber evidence="13">2.7.7.23</ecNumber>
    </submittedName>
</protein>
<dbReference type="EMBL" id="CP018258">
    <property type="protein sequence ID" value="APV45153.1"/>
    <property type="molecule type" value="Genomic_DNA"/>
</dbReference>
<dbReference type="NCBIfam" id="TIGR03992">
    <property type="entry name" value="Arch_glmU"/>
    <property type="match status" value="1"/>
</dbReference>
<dbReference type="CDD" id="cd04181">
    <property type="entry name" value="NTP_transferase"/>
    <property type="match status" value="1"/>
</dbReference>
<comment type="similarity">
    <text evidence="4">In the N-terminal section; belongs to the N-acetylglucosamine-1-phosphate uridyltransferase family.</text>
</comment>
<comment type="catalytic activity">
    <reaction evidence="10">
        <text>N-acetyl-alpha-D-glucosamine 1-phosphate + UTP + H(+) = UDP-N-acetyl-alpha-D-glucosamine + diphosphate</text>
        <dbReference type="Rhea" id="RHEA:13509"/>
        <dbReference type="ChEBI" id="CHEBI:15378"/>
        <dbReference type="ChEBI" id="CHEBI:33019"/>
        <dbReference type="ChEBI" id="CHEBI:46398"/>
        <dbReference type="ChEBI" id="CHEBI:57705"/>
        <dbReference type="ChEBI" id="CHEBI:57776"/>
        <dbReference type="EC" id="2.7.7.23"/>
    </reaction>
</comment>
<evidence type="ECO:0000259" key="11">
    <source>
        <dbReference type="Pfam" id="PF00483"/>
    </source>
</evidence>
<dbReference type="EC" id="2.7.7.23" evidence="13"/>
<accession>A0A1P8F9N2</accession>
<comment type="similarity">
    <text evidence="3">In the C-terminal section; belongs to the transferase hexapeptide repeat family.</text>
</comment>
<name>A0A1P8F9N2_9CHLR</name>
<organism evidence="13 14">
    <name type="scientific">Dehalogenimonas formicexedens</name>
    <dbReference type="NCBI Taxonomy" id="1839801"/>
    <lineage>
        <taxon>Bacteria</taxon>
        <taxon>Bacillati</taxon>
        <taxon>Chloroflexota</taxon>
        <taxon>Dehalococcoidia</taxon>
        <taxon>Dehalococcoidales</taxon>
        <taxon>Dehalococcoidaceae</taxon>
        <taxon>Dehalogenimonas</taxon>
    </lineage>
</organism>
<evidence type="ECO:0000313" key="14">
    <source>
        <dbReference type="Proteomes" id="UP000185934"/>
    </source>
</evidence>
<dbReference type="InterPro" id="IPR011004">
    <property type="entry name" value="Trimer_LpxA-like_sf"/>
</dbReference>
<sequence>MRPLTAARPKVMQPVAGKPMVEHLLIECRKAGLTDFVLIVGYHDEKVRGYFGDGSAWGARIRYVLQRQPAGTADALRQALPLLNTSFIMLNGDIMLRAADIAPLSRMKVTTLSLVELADVTGMGVVELEGECVILIHEKTLNPPTHLANAGVYYFTQDVVAALAKTPRSPRGEFEITDTIQLMIDAGVPVGFRMLNTWRDLGYPWDLLSANEEFLSGIESRIEGKVEDGAVLKGAVEIGSGSIVRAGSYIVGPVIIGQNCDIGPNCYLRPGTAIGNNCHIGASVEIKNSIIMANTKIPHLTYVGDSIIGENCNLGAGTQVANLRFDRSNARVNGKDTGRRKMGAIIGDNVSTGINASINLGTFIGSGAIIGPGALVSGVIAPGARIL</sequence>
<evidence type="ECO:0000313" key="13">
    <source>
        <dbReference type="EMBL" id="APV45153.1"/>
    </source>
</evidence>
<keyword evidence="6 13" id="KW-0548">Nucleotidyltransferase</keyword>
<dbReference type="InterPro" id="IPR023915">
    <property type="entry name" value="Bifunctiontional_GlmU_arc-type"/>
</dbReference>
<keyword evidence="8 13" id="KW-0012">Acyltransferase</keyword>
<evidence type="ECO:0000256" key="10">
    <source>
        <dbReference type="ARBA" id="ARBA00048493"/>
    </source>
</evidence>
<keyword evidence="7" id="KW-0511">Multifunctional enzyme</keyword>
<evidence type="ECO:0000256" key="2">
    <source>
        <dbReference type="ARBA" id="ARBA00005208"/>
    </source>
</evidence>
<dbReference type="STRING" id="1839801.Dform_01834"/>
<comment type="pathway">
    <text evidence="1">Nucleotide-sugar biosynthesis; UDP-N-acetyl-alpha-D-glucosamine biosynthesis; N-acetyl-alpha-D-glucosamine 1-phosphate from alpha-D-glucosamine 6-phosphate (route II): step 2/2.</text>
</comment>
<feature type="domain" description="Nucleotidyl transferase" evidence="11">
    <location>
        <begin position="1"/>
        <end position="215"/>
    </location>
</feature>
<dbReference type="PANTHER" id="PTHR43584">
    <property type="entry name" value="NUCLEOTIDYL TRANSFERASE"/>
    <property type="match status" value="1"/>
</dbReference>
<dbReference type="InterPro" id="IPR029044">
    <property type="entry name" value="Nucleotide-diphossugar_trans"/>
</dbReference>
<dbReference type="Pfam" id="PF00483">
    <property type="entry name" value="NTP_transferase"/>
    <property type="match status" value="1"/>
</dbReference>
<dbReference type="SUPFAM" id="SSF51161">
    <property type="entry name" value="Trimeric LpxA-like enzymes"/>
    <property type="match status" value="1"/>
</dbReference>
<dbReference type="GO" id="GO:0006048">
    <property type="term" value="P:UDP-N-acetylglucosamine biosynthetic process"/>
    <property type="evidence" value="ECO:0007669"/>
    <property type="project" value="UniProtKB-UniPathway"/>
</dbReference>
<dbReference type="GO" id="GO:0003977">
    <property type="term" value="F:UDP-N-acetylglucosamine diphosphorylase activity"/>
    <property type="evidence" value="ECO:0007669"/>
    <property type="project" value="UniProtKB-EC"/>
</dbReference>
<reference evidence="14" key="1">
    <citation type="submission" date="2016-11" db="EMBL/GenBank/DDBJ databases">
        <title>Dehalogenimonas formicexedens sp. nov., a chlorinated alkane respiring bacterium isolated from contaminated groundwater.</title>
        <authorList>
            <person name="Key T.A."/>
            <person name="Bowman K.S."/>
            <person name="Lee I."/>
            <person name="Chun J."/>
            <person name="Albuquerque L."/>
            <person name="da Costa M.S."/>
            <person name="Rainey F.A."/>
            <person name="Moe W.M."/>
        </authorList>
    </citation>
    <scope>NUCLEOTIDE SEQUENCE [LARGE SCALE GENOMIC DNA]</scope>
    <source>
        <strain evidence="14">NSZ-14</strain>
    </source>
</reference>
<dbReference type="Proteomes" id="UP000185934">
    <property type="component" value="Chromosome"/>
</dbReference>
<dbReference type="Gene3D" id="2.160.10.10">
    <property type="entry name" value="Hexapeptide repeat proteins"/>
    <property type="match status" value="1"/>
</dbReference>
<evidence type="ECO:0000256" key="8">
    <source>
        <dbReference type="ARBA" id="ARBA00023315"/>
    </source>
</evidence>
<keyword evidence="5 13" id="KW-0808">Transferase</keyword>
<evidence type="ECO:0000256" key="4">
    <source>
        <dbReference type="ARBA" id="ARBA00007947"/>
    </source>
</evidence>
<dbReference type="InterPro" id="IPR005835">
    <property type="entry name" value="NTP_transferase_dom"/>
</dbReference>
<evidence type="ECO:0000256" key="5">
    <source>
        <dbReference type="ARBA" id="ARBA00022679"/>
    </source>
</evidence>
<dbReference type="Gene3D" id="3.90.550.10">
    <property type="entry name" value="Spore Coat Polysaccharide Biosynthesis Protein SpsA, Chain A"/>
    <property type="match status" value="1"/>
</dbReference>
<evidence type="ECO:0000256" key="7">
    <source>
        <dbReference type="ARBA" id="ARBA00023268"/>
    </source>
</evidence>
<evidence type="ECO:0000256" key="6">
    <source>
        <dbReference type="ARBA" id="ARBA00022695"/>
    </source>
</evidence>
<dbReference type="GO" id="GO:0019134">
    <property type="term" value="F:glucosamine-1-phosphate N-acetyltransferase activity"/>
    <property type="evidence" value="ECO:0007669"/>
    <property type="project" value="UniProtKB-EC"/>
</dbReference>
<dbReference type="PANTHER" id="PTHR43584:SF8">
    <property type="entry name" value="N-ACETYLMURAMATE ALPHA-1-PHOSPHATE URIDYLYLTRANSFERASE"/>
    <property type="match status" value="1"/>
</dbReference>
<evidence type="ECO:0000256" key="3">
    <source>
        <dbReference type="ARBA" id="ARBA00007707"/>
    </source>
</evidence>
<keyword evidence="14" id="KW-1185">Reference proteome</keyword>
<dbReference type="CDD" id="cd05636">
    <property type="entry name" value="LbH_G1P_TT_C_like"/>
    <property type="match status" value="1"/>
</dbReference>
<proteinExistence type="inferred from homology"/>
<feature type="domain" description="Mannose-1-phosphate guanyltransferase C-terminal" evidence="12">
    <location>
        <begin position="250"/>
        <end position="353"/>
    </location>
</feature>
<dbReference type="AlphaFoldDB" id="A0A1P8F9N2"/>
<dbReference type="EC" id="2.3.1.157" evidence="13"/>
<evidence type="ECO:0000259" key="12">
    <source>
        <dbReference type="Pfam" id="PF25087"/>
    </source>
</evidence>
<evidence type="ECO:0000256" key="1">
    <source>
        <dbReference type="ARBA" id="ARBA00005166"/>
    </source>
</evidence>
<dbReference type="InterPro" id="IPR056729">
    <property type="entry name" value="GMPPB_C"/>
</dbReference>
<dbReference type="Pfam" id="PF25087">
    <property type="entry name" value="GMPPB_C"/>
    <property type="match status" value="1"/>
</dbReference>
<comment type="pathway">
    <text evidence="2">Nucleotide-sugar biosynthesis; UDP-N-acetyl-alpha-D-glucosamine biosynthesis; UDP-N-acetyl-alpha-D-glucosamine from N-acetyl-alpha-D-glucosamine 1-phosphate: step 1/1.</text>
</comment>
<dbReference type="InterPro" id="IPR050065">
    <property type="entry name" value="GlmU-like"/>
</dbReference>